<dbReference type="Proteomes" id="UP000046395">
    <property type="component" value="Unassembled WGS sequence"/>
</dbReference>
<keyword evidence="1" id="KW-0732">Signal</keyword>
<dbReference type="WBParaSite" id="TMUE_1000003129.1">
    <property type="protein sequence ID" value="TMUE_1000003129.1"/>
    <property type="gene ID" value="WBGene00293544"/>
</dbReference>
<organism evidence="2 3">
    <name type="scientific">Trichuris muris</name>
    <name type="common">Mouse whipworm</name>
    <dbReference type="NCBI Taxonomy" id="70415"/>
    <lineage>
        <taxon>Eukaryota</taxon>
        <taxon>Metazoa</taxon>
        <taxon>Ecdysozoa</taxon>
        <taxon>Nematoda</taxon>
        <taxon>Enoplea</taxon>
        <taxon>Dorylaimia</taxon>
        <taxon>Trichinellida</taxon>
        <taxon>Trichuridae</taxon>
        <taxon>Trichuris</taxon>
    </lineage>
</organism>
<protein>
    <submittedName>
        <fullName evidence="3">Secreted protein</fullName>
    </submittedName>
</protein>
<name>A0A5S6Q7E0_TRIMR</name>
<proteinExistence type="predicted"/>
<reference evidence="3" key="1">
    <citation type="submission" date="2019-12" db="UniProtKB">
        <authorList>
            <consortium name="WormBaseParasite"/>
        </authorList>
    </citation>
    <scope>IDENTIFICATION</scope>
</reference>
<evidence type="ECO:0000256" key="1">
    <source>
        <dbReference type="SAM" id="SignalP"/>
    </source>
</evidence>
<evidence type="ECO:0000313" key="3">
    <source>
        <dbReference type="WBParaSite" id="TMUE_1000003129.1"/>
    </source>
</evidence>
<feature type="chain" id="PRO_5024286917" evidence="1">
    <location>
        <begin position="22"/>
        <end position="138"/>
    </location>
</feature>
<keyword evidence="2" id="KW-1185">Reference proteome</keyword>
<feature type="signal peptide" evidence="1">
    <location>
        <begin position="1"/>
        <end position="21"/>
    </location>
</feature>
<evidence type="ECO:0000313" key="2">
    <source>
        <dbReference type="Proteomes" id="UP000046395"/>
    </source>
</evidence>
<sequence length="138" mass="16012">MTVVFISKFFLFVSYYRTVRLAISESQFVDCPVSQLFNKRSVRPSRLATATIRSITLTLQALVAHPISRRACLSPHSSLERAGFKVNFWFLSFFRPFAIAKCSCARRKRGPKRSLKPGNWKLASLTWKSDHLERRVEW</sequence>
<dbReference type="AlphaFoldDB" id="A0A5S6Q7E0"/>
<accession>A0A5S6Q7E0</accession>